<evidence type="ECO:0000313" key="2">
    <source>
        <dbReference type="Proteomes" id="UP001303046"/>
    </source>
</evidence>
<organism evidence="1 2">
    <name type="scientific">Necator americanus</name>
    <name type="common">Human hookworm</name>
    <dbReference type="NCBI Taxonomy" id="51031"/>
    <lineage>
        <taxon>Eukaryota</taxon>
        <taxon>Metazoa</taxon>
        <taxon>Ecdysozoa</taxon>
        <taxon>Nematoda</taxon>
        <taxon>Chromadorea</taxon>
        <taxon>Rhabditida</taxon>
        <taxon>Rhabditina</taxon>
        <taxon>Rhabditomorpha</taxon>
        <taxon>Strongyloidea</taxon>
        <taxon>Ancylostomatidae</taxon>
        <taxon>Bunostominae</taxon>
        <taxon>Necator</taxon>
    </lineage>
</organism>
<comment type="caution">
    <text evidence="1">The sequence shown here is derived from an EMBL/GenBank/DDBJ whole genome shotgun (WGS) entry which is preliminary data.</text>
</comment>
<gene>
    <name evidence="1" type="primary">Necator_chrII.g4949</name>
    <name evidence="1" type="ORF">RB195_017157</name>
</gene>
<protein>
    <submittedName>
        <fullName evidence="1">Uncharacterized protein</fullName>
    </submittedName>
</protein>
<dbReference type="Gene3D" id="3.40.50.300">
    <property type="entry name" value="P-loop containing nucleotide triphosphate hydrolases"/>
    <property type="match status" value="1"/>
</dbReference>
<dbReference type="EMBL" id="JAVFWL010000002">
    <property type="protein sequence ID" value="KAK6733231.1"/>
    <property type="molecule type" value="Genomic_DNA"/>
</dbReference>
<evidence type="ECO:0000313" key="1">
    <source>
        <dbReference type="EMBL" id="KAK6733231.1"/>
    </source>
</evidence>
<dbReference type="InterPro" id="IPR027417">
    <property type="entry name" value="P-loop_NTPase"/>
</dbReference>
<accession>A0ABR1C5F1</accession>
<name>A0ABR1C5F1_NECAM</name>
<proteinExistence type="predicted"/>
<keyword evidence="2" id="KW-1185">Reference proteome</keyword>
<dbReference type="Proteomes" id="UP001303046">
    <property type="component" value="Unassembled WGS sequence"/>
</dbReference>
<sequence length="196" mass="21244">MIATEQRETIVLGVGGIQAGFGTGKTIFGAIIAARWAAGVASTLATASTNAAVAQFAQTMLSLSAYRYLNVLRFVADSAAQENLTPTPVDLNKILISLGETYADVFSDAESSVCDRFTVGRRVLEEYINNPELALHMTEEDKDKYALAERHVSRALEQMILLMLKFRPPYVLCITTASLLNTMDTEHGTFAGCSGR</sequence>
<dbReference type="SUPFAM" id="SSF52540">
    <property type="entry name" value="P-loop containing nucleoside triphosphate hydrolases"/>
    <property type="match status" value="1"/>
</dbReference>
<reference evidence="1 2" key="1">
    <citation type="submission" date="2023-08" db="EMBL/GenBank/DDBJ databases">
        <title>A Necator americanus chromosomal reference genome.</title>
        <authorList>
            <person name="Ilik V."/>
            <person name="Petrzelkova K.J."/>
            <person name="Pardy F."/>
            <person name="Fuh T."/>
            <person name="Niatou-Singa F.S."/>
            <person name="Gouil Q."/>
            <person name="Baker L."/>
            <person name="Ritchie M.E."/>
            <person name="Jex A.R."/>
            <person name="Gazzola D."/>
            <person name="Li H."/>
            <person name="Toshio Fujiwara R."/>
            <person name="Zhan B."/>
            <person name="Aroian R.V."/>
            <person name="Pafco B."/>
            <person name="Schwarz E.M."/>
        </authorList>
    </citation>
    <scope>NUCLEOTIDE SEQUENCE [LARGE SCALE GENOMIC DNA]</scope>
    <source>
        <strain evidence="1 2">Aroian</strain>
        <tissue evidence="1">Whole animal</tissue>
    </source>
</reference>